<dbReference type="EMBL" id="UGPN01000002">
    <property type="protein sequence ID" value="STY63922.1"/>
    <property type="molecule type" value="Genomic_DNA"/>
</dbReference>
<dbReference type="Gene3D" id="6.10.10.120">
    <property type="entry name" value="Antitoxin ParD1-like"/>
    <property type="match status" value="1"/>
</dbReference>
<evidence type="ECO:0000256" key="4">
    <source>
        <dbReference type="ARBA" id="ARBA00037106"/>
    </source>
</evidence>
<dbReference type="InterPro" id="IPR010985">
    <property type="entry name" value="Ribbon_hlx_hlx"/>
</dbReference>
<dbReference type="InterPro" id="IPR038296">
    <property type="entry name" value="ParD_sf"/>
</dbReference>
<dbReference type="OrthoDB" id="9815501at2"/>
<dbReference type="SUPFAM" id="SSF47598">
    <property type="entry name" value="Ribbon-helix-helix"/>
    <property type="match status" value="1"/>
</dbReference>
<dbReference type="PANTHER" id="PTHR36582:SF2">
    <property type="entry name" value="ANTITOXIN PARD"/>
    <property type="match status" value="1"/>
</dbReference>
<evidence type="ECO:0000313" key="10">
    <source>
        <dbReference type="Proteomes" id="UP000318394"/>
    </source>
</evidence>
<evidence type="ECO:0000313" key="5">
    <source>
        <dbReference type="EMBL" id="STY63922.1"/>
    </source>
</evidence>
<organism evidence="7 9">
    <name type="scientific">Mannheimia haemolytica</name>
    <name type="common">Pasteurella haemolytica</name>
    <dbReference type="NCBI Taxonomy" id="75985"/>
    <lineage>
        <taxon>Bacteria</taxon>
        <taxon>Pseudomonadati</taxon>
        <taxon>Pseudomonadota</taxon>
        <taxon>Gammaproteobacteria</taxon>
        <taxon>Pasteurellales</taxon>
        <taxon>Pasteurellaceae</taxon>
        <taxon>Mannheimia</taxon>
    </lineage>
</organism>
<dbReference type="InterPro" id="IPR022789">
    <property type="entry name" value="ParD"/>
</dbReference>
<dbReference type="Pfam" id="PF03693">
    <property type="entry name" value="ParD_antitoxin"/>
    <property type="match status" value="1"/>
</dbReference>
<reference evidence="9 10" key="2">
    <citation type="journal article" date="2019" name="Vet. Microbiol.">
        <title>Genetic characterization of susceptible and multi-drug resistant Mannheimia haemolytica isolated from high-risk stocker calves prior to and after antimicrobial metaphylaxis.</title>
        <authorList>
            <person name="Snyder E.R."/>
            <person name="Alvarez-Narvaez S."/>
            <person name="Credille B.C."/>
        </authorList>
    </citation>
    <scope>NUCLEOTIDE SEQUENCE [LARGE SCALE GENOMIC DNA]</scope>
    <source>
        <strain evidence="7 9">UGA-R5-128-1</strain>
        <strain evidence="6 10">UGA-R7-163-1</strain>
    </source>
</reference>
<reference evidence="5 8" key="1">
    <citation type="submission" date="2018-06" db="EMBL/GenBank/DDBJ databases">
        <authorList>
            <consortium name="Pathogen Informatics"/>
            <person name="Doyle S."/>
        </authorList>
    </citation>
    <scope>NUCLEOTIDE SEQUENCE [LARGE SCALE GENOMIC DNA]</scope>
    <source>
        <strain evidence="5 8">NCTC10638</strain>
    </source>
</reference>
<name>A0A248ZZV9_MANHA</name>
<dbReference type="KEGG" id="mhaq:WC39_07340"/>
<dbReference type="Proteomes" id="UP000254802">
    <property type="component" value="Unassembled WGS sequence"/>
</dbReference>
<dbReference type="AlphaFoldDB" id="A0A248ZZV9"/>
<dbReference type="GeneID" id="67369106"/>
<dbReference type="EMBL" id="VAJI01000020">
    <property type="protein sequence ID" value="TRB36311.1"/>
    <property type="molecule type" value="Genomic_DNA"/>
</dbReference>
<dbReference type="GO" id="GO:0006355">
    <property type="term" value="P:regulation of DNA-templated transcription"/>
    <property type="evidence" value="ECO:0007669"/>
    <property type="project" value="InterPro"/>
</dbReference>
<proteinExistence type="inferred from homology"/>
<dbReference type="EMBL" id="VAJB01000019">
    <property type="protein sequence ID" value="TRB73727.1"/>
    <property type="molecule type" value="Genomic_DNA"/>
</dbReference>
<keyword evidence="3" id="KW-1277">Toxin-antitoxin system</keyword>
<evidence type="ECO:0000313" key="7">
    <source>
        <dbReference type="EMBL" id="TRB73727.1"/>
    </source>
</evidence>
<evidence type="ECO:0000313" key="9">
    <source>
        <dbReference type="Proteomes" id="UP000315164"/>
    </source>
</evidence>
<protein>
    <recommendedName>
        <fullName evidence="2">Antitoxin ParD</fullName>
    </recommendedName>
</protein>
<comment type="similarity">
    <text evidence="1">Belongs to the ParD antitoxin family.</text>
</comment>
<dbReference type="PANTHER" id="PTHR36582">
    <property type="entry name" value="ANTITOXIN PARD"/>
    <property type="match status" value="1"/>
</dbReference>
<evidence type="ECO:0000256" key="3">
    <source>
        <dbReference type="ARBA" id="ARBA00022649"/>
    </source>
</evidence>
<evidence type="ECO:0000256" key="1">
    <source>
        <dbReference type="ARBA" id="ARBA00008580"/>
    </source>
</evidence>
<keyword evidence="10" id="KW-1185">Reference proteome</keyword>
<dbReference type="Proteomes" id="UP000315164">
    <property type="component" value="Unassembled WGS sequence"/>
</dbReference>
<dbReference type="NCBIfam" id="TIGR02606">
    <property type="entry name" value="antidote_CC2985"/>
    <property type="match status" value="1"/>
</dbReference>
<dbReference type="KEGG" id="mhay:VK67_07340"/>
<gene>
    <name evidence="5" type="primary">parD1_2</name>
    <name evidence="7" type="ORF">FEA53_09365</name>
    <name evidence="6" type="ORF">FEB89_09415</name>
    <name evidence="5" type="ORF">NCTC10638_03094</name>
</gene>
<sequence length="78" mass="8523">MSRTTSVTLAEPLSQFVNQMVESGRYGSTNEVISAALKILEAQEQQLIQLRALIDEGLESGVSEETVQSIISKAKRNV</sequence>
<comment type="function">
    <text evidence="4">Antitoxin component of a type II toxin-antitoxin (TA) system. Neutralizes the effect of toxin ParE.</text>
</comment>
<dbReference type="RefSeq" id="WP_006249376.1">
    <property type="nucleotide sequence ID" value="NZ_CP011098.1"/>
</dbReference>
<evidence type="ECO:0000313" key="8">
    <source>
        <dbReference type="Proteomes" id="UP000254802"/>
    </source>
</evidence>
<evidence type="ECO:0000313" key="6">
    <source>
        <dbReference type="EMBL" id="TRB36311.1"/>
    </source>
</evidence>
<dbReference type="STRING" id="75985.WC39_07340"/>
<dbReference type="Proteomes" id="UP000318394">
    <property type="component" value="Unassembled WGS sequence"/>
</dbReference>
<accession>A0A248ZZV9</accession>
<evidence type="ECO:0000256" key="2">
    <source>
        <dbReference type="ARBA" id="ARBA00017940"/>
    </source>
</evidence>